<evidence type="ECO:0000256" key="1">
    <source>
        <dbReference type="ARBA" id="ARBA00004651"/>
    </source>
</evidence>
<sequence>MVPACAAPLLTVRAGVVKWTTFERFPPGPARPGPLHVPVGKTVAYSPEGKGWSGGITGWVNRKLPQRGPRRPGSAGTAAKTAGGTTNTEQAGGKDARDQRRVVQVLAGAQVLGGIGMGATLSLGALLAAELSGSSSWSGMAATMSTLGAAVLAVPLARLAQRSGRRISLSTGALIAGAGAVLAITAAAVSQFPLLLLALLLLGAGSATNLQARFAATDLASDATRGRDLSLVVWFTTIGAVLGPNLFEPGEALGALLGLPPLSGAFVFSAVAQAAAAAVYAVCLRPDPLLSSLALRRTTPGPVRRRGGVAALRGNPLARYAVLAIACSHAAMVALMSMTPVHLRDHGASLAVVGLTISLHVAGMFAFSPAFGWLADRAGRIAGILVGQALLLGALILAWTGAESAAAVTVSLILLGLGWSAAVVSGSALVAESVIVPDRPAVQGVSDLSMNAAGALGGALAGPLLTALGYSGLGLTVTGLVGVVVVWTGVRALKGRTLTGRTPAGSALESADAPRAGGS</sequence>
<dbReference type="AlphaFoldDB" id="A0A4R5TPQ2"/>
<name>A0A4R5TPQ2_9MICC</name>
<dbReference type="PROSITE" id="PS50850">
    <property type="entry name" value="MFS"/>
    <property type="match status" value="1"/>
</dbReference>
<dbReference type="InterPro" id="IPR011701">
    <property type="entry name" value="MFS"/>
</dbReference>
<dbReference type="Proteomes" id="UP000295411">
    <property type="component" value="Unassembled WGS sequence"/>
</dbReference>
<evidence type="ECO:0000259" key="7">
    <source>
        <dbReference type="PROSITE" id="PS50850"/>
    </source>
</evidence>
<feature type="region of interest" description="Disordered" evidence="5">
    <location>
        <begin position="63"/>
        <end position="97"/>
    </location>
</feature>
<evidence type="ECO:0000313" key="8">
    <source>
        <dbReference type="EMBL" id="TDK24148.1"/>
    </source>
</evidence>
<feature type="transmembrane region" description="Helical" evidence="6">
    <location>
        <begin position="412"/>
        <end position="436"/>
    </location>
</feature>
<evidence type="ECO:0000313" key="9">
    <source>
        <dbReference type="Proteomes" id="UP000295411"/>
    </source>
</evidence>
<dbReference type="SUPFAM" id="SSF103473">
    <property type="entry name" value="MFS general substrate transporter"/>
    <property type="match status" value="1"/>
</dbReference>
<keyword evidence="3 6" id="KW-1133">Transmembrane helix</keyword>
<feature type="transmembrane region" description="Helical" evidence="6">
    <location>
        <begin position="448"/>
        <end position="467"/>
    </location>
</feature>
<feature type="transmembrane region" description="Helical" evidence="6">
    <location>
        <begin position="320"/>
        <end position="338"/>
    </location>
</feature>
<evidence type="ECO:0000256" key="4">
    <source>
        <dbReference type="ARBA" id="ARBA00023136"/>
    </source>
</evidence>
<feature type="transmembrane region" description="Helical" evidence="6">
    <location>
        <begin position="259"/>
        <end position="283"/>
    </location>
</feature>
<feature type="transmembrane region" description="Helical" evidence="6">
    <location>
        <begin position="228"/>
        <end position="247"/>
    </location>
</feature>
<dbReference type="PANTHER" id="PTHR23534">
    <property type="entry name" value="MFS PERMEASE"/>
    <property type="match status" value="1"/>
</dbReference>
<feature type="transmembrane region" description="Helical" evidence="6">
    <location>
        <begin position="381"/>
        <end position="400"/>
    </location>
</feature>
<dbReference type="OrthoDB" id="9776171at2"/>
<dbReference type="InterPro" id="IPR036259">
    <property type="entry name" value="MFS_trans_sf"/>
</dbReference>
<dbReference type="InterPro" id="IPR020846">
    <property type="entry name" value="MFS_dom"/>
</dbReference>
<dbReference type="PANTHER" id="PTHR23534:SF1">
    <property type="entry name" value="MAJOR FACILITATOR SUPERFAMILY PROTEIN"/>
    <property type="match status" value="1"/>
</dbReference>
<feature type="domain" description="Major facilitator superfamily (MFS) profile" evidence="7">
    <location>
        <begin position="102"/>
        <end position="494"/>
    </location>
</feature>
<feature type="transmembrane region" description="Helical" evidence="6">
    <location>
        <begin position="195"/>
        <end position="216"/>
    </location>
</feature>
<proteinExistence type="predicted"/>
<dbReference type="GO" id="GO:0005886">
    <property type="term" value="C:plasma membrane"/>
    <property type="evidence" value="ECO:0007669"/>
    <property type="project" value="UniProtKB-SubCell"/>
</dbReference>
<feature type="transmembrane region" description="Helical" evidence="6">
    <location>
        <begin position="350"/>
        <end position="374"/>
    </location>
</feature>
<feature type="transmembrane region" description="Helical" evidence="6">
    <location>
        <begin position="105"/>
        <end position="129"/>
    </location>
</feature>
<protein>
    <submittedName>
        <fullName evidence="8">MFS transporter</fullName>
    </submittedName>
</protein>
<dbReference type="GO" id="GO:0022857">
    <property type="term" value="F:transmembrane transporter activity"/>
    <property type="evidence" value="ECO:0007669"/>
    <property type="project" value="InterPro"/>
</dbReference>
<evidence type="ECO:0000256" key="5">
    <source>
        <dbReference type="SAM" id="MobiDB-lite"/>
    </source>
</evidence>
<feature type="compositionally biased region" description="Low complexity" evidence="5">
    <location>
        <begin position="73"/>
        <end position="86"/>
    </location>
</feature>
<keyword evidence="2 6" id="KW-0812">Transmembrane</keyword>
<reference evidence="8 9" key="1">
    <citation type="submission" date="2019-03" db="EMBL/GenBank/DDBJ databases">
        <title>Arthrobacter sp. nov., an bacterium isolated from biocrust in Mu Us Desert.</title>
        <authorList>
            <person name="Lixiong L."/>
        </authorList>
    </citation>
    <scope>NUCLEOTIDE SEQUENCE [LARGE SCALE GENOMIC DNA]</scope>
    <source>
        <strain evidence="8 9">SLN-3</strain>
    </source>
</reference>
<comment type="subcellular location">
    <subcellularLocation>
        <location evidence="1">Cell membrane</location>
        <topology evidence="1">Multi-pass membrane protein</topology>
    </subcellularLocation>
</comment>
<feature type="transmembrane region" description="Helical" evidence="6">
    <location>
        <begin position="169"/>
        <end position="189"/>
    </location>
</feature>
<dbReference type="EMBL" id="SMTK01000005">
    <property type="protein sequence ID" value="TDK24148.1"/>
    <property type="molecule type" value="Genomic_DNA"/>
</dbReference>
<feature type="transmembrane region" description="Helical" evidence="6">
    <location>
        <begin position="135"/>
        <end position="157"/>
    </location>
</feature>
<keyword evidence="4 6" id="KW-0472">Membrane</keyword>
<gene>
    <name evidence="8" type="ORF">E2F48_15390</name>
</gene>
<organism evidence="8 9">
    <name type="scientific">Arthrobacter crusticola</name>
    <dbReference type="NCBI Taxonomy" id="2547960"/>
    <lineage>
        <taxon>Bacteria</taxon>
        <taxon>Bacillati</taxon>
        <taxon>Actinomycetota</taxon>
        <taxon>Actinomycetes</taxon>
        <taxon>Micrococcales</taxon>
        <taxon>Micrococcaceae</taxon>
        <taxon>Arthrobacter</taxon>
    </lineage>
</organism>
<comment type="caution">
    <text evidence="8">The sequence shown here is derived from an EMBL/GenBank/DDBJ whole genome shotgun (WGS) entry which is preliminary data.</text>
</comment>
<evidence type="ECO:0000256" key="3">
    <source>
        <dbReference type="ARBA" id="ARBA00022989"/>
    </source>
</evidence>
<evidence type="ECO:0000256" key="6">
    <source>
        <dbReference type="SAM" id="Phobius"/>
    </source>
</evidence>
<evidence type="ECO:0000256" key="2">
    <source>
        <dbReference type="ARBA" id="ARBA00022692"/>
    </source>
</evidence>
<accession>A0A4R5TPQ2</accession>
<dbReference type="Gene3D" id="1.20.1250.20">
    <property type="entry name" value="MFS general substrate transporter like domains"/>
    <property type="match status" value="1"/>
</dbReference>
<dbReference type="Pfam" id="PF07690">
    <property type="entry name" value="MFS_1"/>
    <property type="match status" value="1"/>
</dbReference>
<keyword evidence="9" id="KW-1185">Reference proteome</keyword>
<feature type="transmembrane region" description="Helical" evidence="6">
    <location>
        <begin position="473"/>
        <end position="493"/>
    </location>
</feature>